<evidence type="ECO:0000259" key="1">
    <source>
        <dbReference type="Pfam" id="PF06094"/>
    </source>
</evidence>
<organism evidence="2">
    <name type="scientific">marine metagenome</name>
    <dbReference type="NCBI Taxonomy" id="408172"/>
    <lineage>
        <taxon>unclassified sequences</taxon>
        <taxon>metagenomes</taxon>
        <taxon>ecological metagenomes</taxon>
    </lineage>
</organism>
<dbReference type="AlphaFoldDB" id="A0A381VND6"/>
<proteinExistence type="predicted"/>
<evidence type="ECO:0000313" key="2">
    <source>
        <dbReference type="EMBL" id="SVA41820.1"/>
    </source>
</evidence>
<dbReference type="Pfam" id="PF06094">
    <property type="entry name" value="GGACT"/>
    <property type="match status" value="1"/>
</dbReference>
<gene>
    <name evidence="2" type="ORF">METZ01_LOCUS94674</name>
</gene>
<dbReference type="EMBL" id="UINC01009322">
    <property type="protein sequence ID" value="SVA41820.1"/>
    <property type="molecule type" value="Genomic_DNA"/>
</dbReference>
<dbReference type="Gene3D" id="3.10.490.10">
    <property type="entry name" value="Gamma-glutamyl cyclotransferase-like"/>
    <property type="match status" value="1"/>
</dbReference>
<reference evidence="2" key="1">
    <citation type="submission" date="2018-05" db="EMBL/GenBank/DDBJ databases">
        <authorList>
            <person name="Lanie J.A."/>
            <person name="Ng W.-L."/>
            <person name="Kazmierczak K.M."/>
            <person name="Andrzejewski T.M."/>
            <person name="Davidsen T.M."/>
            <person name="Wayne K.J."/>
            <person name="Tettelin H."/>
            <person name="Glass J.I."/>
            <person name="Rusch D."/>
            <person name="Podicherti R."/>
            <person name="Tsui H.-C.T."/>
            <person name="Winkler M.E."/>
        </authorList>
    </citation>
    <scope>NUCLEOTIDE SEQUENCE</scope>
</reference>
<dbReference type="SUPFAM" id="SSF110857">
    <property type="entry name" value="Gamma-glutamyl cyclotransferase-like"/>
    <property type="match status" value="1"/>
</dbReference>
<accession>A0A381VND6</accession>
<protein>
    <recommendedName>
        <fullName evidence="1">Gamma-glutamylcyclotransferase AIG2-like domain-containing protein</fullName>
    </recommendedName>
</protein>
<dbReference type="InterPro" id="IPR036568">
    <property type="entry name" value="GGCT-like_sf"/>
</dbReference>
<dbReference type="InterPro" id="IPR013024">
    <property type="entry name" value="GGCT-like"/>
</dbReference>
<feature type="domain" description="Gamma-glutamylcyclotransferase AIG2-like" evidence="1">
    <location>
        <begin position="66"/>
        <end position="119"/>
    </location>
</feature>
<name>A0A381VND6_9ZZZZ</name>
<dbReference type="InterPro" id="IPR009288">
    <property type="entry name" value="AIG2-like_dom"/>
</dbReference>
<dbReference type="CDD" id="cd06661">
    <property type="entry name" value="GGCT_like"/>
    <property type="match status" value="1"/>
</dbReference>
<sequence length="157" mass="18258">MVDVVHFFAYDELINEEVFKERGLEYISKSSVSLSGWTRVFNKIPKDNGGQEGLGHANIEPTADTSGMMHGELYEMDEKFVPKLDEIFDHPNEYQRKVMRFNRHDFLMINGIVYVAKPDKIAKGLKPSKAMMKIFRKTKKLFPMLYFSRLMNTPTID</sequence>